<proteinExistence type="predicted"/>
<evidence type="ECO:0000256" key="2">
    <source>
        <dbReference type="SAM" id="Phobius"/>
    </source>
</evidence>
<evidence type="ECO:0000256" key="1">
    <source>
        <dbReference type="SAM" id="MobiDB-lite"/>
    </source>
</evidence>
<reference evidence="3 4" key="1">
    <citation type="submission" date="2021-03" db="EMBL/GenBank/DDBJ databases">
        <title>Whole genome shotgun sequence of Actinoplanes toevensis NBRC 105298.</title>
        <authorList>
            <person name="Komaki H."/>
            <person name="Tamura T."/>
        </authorList>
    </citation>
    <scope>NUCLEOTIDE SEQUENCE [LARGE SCALE GENOMIC DNA]</scope>
    <source>
        <strain evidence="3 4">NBRC 105298</strain>
    </source>
</reference>
<dbReference type="Proteomes" id="UP000677082">
    <property type="component" value="Unassembled WGS sequence"/>
</dbReference>
<dbReference type="RefSeq" id="WP_213005377.1">
    <property type="nucleotide sequence ID" value="NZ_BOQN01000015.1"/>
</dbReference>
<keyword evidence="2" id="KW-0812">Transmembrane</keyword>
<keyword evidence="2" id="KW-0472">Membrane</keyword>
<feature type="compositionally biased region" description="Polar residues" evidence="1">
    <location>
        <begin position="144"/>
        <end position="153"/>
    </location>
</feature>
<feature type="compositionally biased region" description="Low complexity" evidence="1">
    <location>
        <begin position="111"/>
        <end position="124"/>
    </location>
</feature>
<evidence type="ECO:0000313" key="3">
    <source>
        <dbReference type="EMBL" id="GIM89411.1"/>
    </source>
</evidence>
<evidence type="ECO:0000313" key="4">
    <source>
        <dbReference type="Proteomes" id="UP000677082"/>
    </source>
</evidence>
<sequence>MTEDSQSNARGYGPLQEGAEPTAPIVGQSAGYPPADTVNSAPPAHPQIPVQSPAPPAPGAYPGGDANYPQSAPHTGGYSTGPDPMGGLHYPAGGAYPTTYQTPGSPVSGIPTSADPASGAPAPGNQGFAPSHGYSAVDPRSGNPYATNPTSGNPYGYGPFQGESGAWPAVTPSSVADPLSSPPSSFGGRRIAPSPAPSRGRLFVGVAVGLVAGLLLFGTGGWFAGRATAPEPAEPTAAVELGKFEQNQAKINKPVFAGTDLDAIVEGWLPYVSDCKRSGQPGGPTASAGETTRVACNLDGLALYFIEYNSVEDQNAAWEVAQSQNLGAHTLTPGVLEPFRRPAPSNRVQGHYAENASRVTEGGETRTVAGLWWDDENSPISANLVAYWEDQLGGSWLPMRDLWDRYA</sequence>
<organism evidence="3 4">
    <name type="scientific">Paractinoplanes toevensis</name>
    <dbReference type="NCBI Taxonomy" id="571911"/>
    <lineage>
        <taxon>Bacteria</taxon>
        <taxon>Bacillati</taxon>
        <taxon>Actinomycetota</taxon>
        <taxon>Actinomycetes</taxon>
        <taxon>Micromonosporales</taxon>
        <taxon>Micromonosporaceae</taxon>
        <taxon>Paractinoplanes</taxon>
    </lineage>
</organism>
<keyword evidence="2" id="KW-1133">Transmembrane helix</keyword>
<protein>
    <submittedName>
        <fullName evidence="3">Uncharacterized protein</fullName>
    </submittedName>
</protein>
<keyword evidence="4" id="KW-1185">Reference proteome</keyword>
<feature type="transmembrane region" description="Helical" evidence="2">
    <location>
        <begin position="202"/>
        <end position="224"/>
    </location>
</feature>
<name>A0A919T8A5_9ACTN</name>
<dbReference type="EMBL" id="BOQN01000015">
    <property type="protein sequence ID" value="GIM89411.1"/>
    <property type="molecule type" value="Genomic_DNA"/>
</dbReference>
<dbReference type="AlphaFoldDB" id="A0A919T8A5"/>
<feature type="region of interest" description="Disordered" evidence="1">
    <location>
        <begin position="1"/>
        <end position="194"/>
    </location>
</feature>
<gene>
    <name evidence="3" type="ORF">Ato02nite_012040</name>
</gene>
<comment type="caution">
    <text evidence="3">The sequence shown here is derived from an EMBL/GenBank/DDBJ whole genome shotgun (WGS) entry which is preliminary data.</text>
</comment>
<accession>A0A919T8A5</accession>